<reference evidence="2 3" key="1">
    <citation type="submission" date="2019-06" db="EMBL/GenBank/DDBJ databases">
        <title>Sequencing the genomes of 1000 actinobacteria strains.</title>
        <authorList>
            <person name="Klenk H.-P."/>
        </authorList>
    </citation>
    <scope>NUCLEOTIDE SEQUENCE [LARGE SCALE GENOMIC DNA]</scope>
    <source>
        <strain evidence="2 3">DSM 44819</strain>
    </source>
</reference>
<evidence type="ECO:0000313" key="4">
    <source>
        <dbReference type="Proteomes" id="UP000677457"/>
    </source>
</evidence>
<gene>
    <name evidence="2" type="ORF">FB564_1931</name>
    <name evidence="1" type="ORF">Sar04_37250</name>
</gene>
<comment type="caution">
    <text evidence="2">The sequence shown here is derived from an EMBL/GenBank/DDBJ whole genome shotgun (WGS) entry which is preliminary data.</text>
</comment>
<protein>
    <recommendedName>
        <fullName evidence="5">CRISPR-associated protein Csb3</fullName>
    </recommendedName>
</protein>
<dbReference type="AlphaFoldDB" id="A0A542XLT4"/>
<dbReference type="EMBL" id="BOQM01000030">
    <property type="protein sequence ID" value="GIM86989.1"/>
    <property type="molecule type" value="Genomic_DNA"/>
</dbReference>
<evidence type="ECO:0000313" key="2">
    <source>
        <dbReference type="EMBL" id="TQL36799.1"/>
    </source>
</evidence>
<name>A0A542XLT4_SALAC</name>
<keyword evidence="4" id="KW-1185">Reference proteome</keyword>
<reference evidence="1 4" key="2">
    <citation type="submission" date="2021-03" db="EMBL/GenBank/DDBJ databases">
        <title>Whole genome shotgun sequence of Salinispora arenicola NBRC 105043.</title>
        <authorList>
            <person name="Komaki H."/>
            <person name="Tamura T."/>
        </authorList>
    </citation>
    <scope>NUCLEOTIDE SEQUENCE [LARGE SCALE GENOMIC DNA]</scope>
    <source>
        <strain evidence="1 4">NBRC 105043</strain>
    </source>
</reference>
<evidence type="ECO:0008006" key="5">
    <source>
        <dbReference type="Google" id="ProtNLM"/>
    </source>
</evidence>
<accession>A0A542XLT4</accession>
<organism evidence="2 3">
    <name type="scientific">Salinispora arenicola</name>
    <dbReference type="NCBI Taxonomy" id="168697"/>
    <lineage>
        <taxon>Bacteria</taxon>
        <taxon>Bacillati</taxon>
        <taxon>Actinomycetota</taxon>
        <taxon>Actinomycetes</taxon>
        <taxon>Micromonosporales</taxon>
        <taxon>Micromonosporaceae</taxon>
        <taxon>Salinispora</taxon>
    </lineage>
</organism>
<evidence type="ECO:0000313" key="1">
    <source>
        <dbReference type="EMBL" id="GIM86989.1"/>
    </source>
</evidence>
<dbReference type="EMBL" id="VFOL01000001">
    <property type="protein sequence ID" value="TQL36799.1"/>
    <property type="molecule type" value="Genomic_DNA"/>
</dbReference>
<dbReference type="RefSeq" id="WP_016813833.1">
    <property type="nucleotide sequence ID" value="NZ_BOQM01000030.1"/>
</dbReference>
<dbReference type="Proteomes" id="UP000677457">
    <property type="component" value="Unassembled WGS sequence"/>
</dbReference>
<proteinExistence type="predicted"/>
<dbReference type="Proteomes" id="UP000315983">
    <property type="component" value="Unassembled WGS sequence"/>
</dbReference>
<dbReference type="GeneID" id="93771193"/>
<sequence>MTHRLPLPALDGRDPLGFLAALGLLRLLTRHTDAEVRLGFDEMTAHATLYSPYETCDQVGDQLTSIAATMSDDAVIPGLPATFPLPKSGTRGSDPMRVARDNYPTLHTTIAALGDEAEQWLSCIVTDLGRDDRGRVALTPYSAPSGQQTVRSFFGASATQIRAQPHHLLAALTGWRRVTGFTGEYLDHRVLHSTTDHPRGEPGSERGVPGATWLAIMALPLLRLAGNGNTATATLWRPPKSGGRRIMIWPLWRQPLDLIAISALIEHPDLTFDSDGSHVTVSKDKISALGVFAVAAAHRRPVEGRKSAGVLVPLPVTLTNS</sequence>
<evidence type="ECO:0000313" key="3">
    <source>
        <dbReference type="Proteomes" id="UP000315983"/>
    </source>
</evidence>